<organism evidence="4 5">
    <name type="scientific">Spelaeicoccus albus</name>
    <dbReference type="NCBI Taxonomy" id="1280376"/>
    <lineage>
        <taxon>Bacteria</taxon>
        <taxon>Bacillati</taxon>
        <taxon>Actinomycetota</taxon>
        <taxon>Actinomycetes</taxon>
        <taxon>Micrococcales</taxon>
        <taxon>Brevibacteriaceae</taxon>
        <taxon>Spelaeicoccus</taxon>
    </lineage>
</organism>
<dbReference type="SUPFAM" id="SSF56300">
    <property type="entry name" value="Metallo-dependent phosphatases"/>
    <property type="match status" value="1"/>
</dbReference>
<dbReference type="EMBL" id="JACBZP010000001">
    <property type="protein sequence ID" value="NYI69352.1"/>
    <property type="molecule type" value="Genomic_DNA"/>
</dbReference>
<protein>
    <submittedName>
        <fullName evidence="4">Icc-related predicted phosphoesterase</fullName>
    </submittedName>
</protein>
<feature type="domain" description="Calcineurin-like phosphoesterase" evidence="3">
    <location>
        <begin position="300"/>
        <end position="467"/>
    </location>
</feature>
<dbReference type="GO" id="GO:0016787">
    <property type="term" value="F:hydrolase activity"/>
    <property type="evidence" value="ECO:0007669"/>
    <property type="project" value="InterPro"/>
</dbReference>
<evidence type="ECO:0000313" key="5">
    <source>
        <dbReference type="Proteomes" id="UP000539111"/>
    </source>
</evidence>
<evidence type="ECO:0000256" key="1">
    <source>
        <dbReference type="SAM" id="MobiDB-lite"/>
    </source>
</evidence>
<dbReference type="InterPro" id="IPR051158">
    <property type="entry name" value="Metallophosphoesterase_sf"/>
</dbReference>
<reference evidence="4 5" key="1">
    <citation type="submission" date="2020-07" db="EMBL/GenBank/DDBJ databases">
        <title>Sequencing the genomes of 1000 actinobacteria strains.</title>
        <authorList>
            <person name="Klenk H.-P."/>
        </authorList>
    </citation>
    <scope>NUCLEOTIDE SEQUENCE [LARGE SCALE GENOMIC DNA]</scope>
    <source>
        <strain evidence="4 5">DSM 26341</strain>
    </source>
</reference>
<keyword evidence="2" id="KW-0472">Membrane</keyword>
<proteinExistence type="predicted"/>
<sequence length="563" mass="59295">MSIRGRRLPSVRSAATSPAARRVWALLVVFAISAVLMAPWAILSARATAQFGPHTAIVEVTASNILDVDLGPLGTIEMPLPQVPGPLGVHVQVEEIEADLSAVNKPSTMDDLSSDVQSYSLFFADPDAQIDRAVREVVRDVVFRDVVGALALTAAAAGLSVLVGRARRDEIRGRLRRRPKMTAGGIAAAAVVALVAGVLTWPSSPAPFEGDPLFAGTPLEGARVTGRFSSIVDRVGGTVVDYYDANEKFYAKALSNLNDELASEPAAMNALNPPPSSTSSPSPGGIPDPDETPLPNDIATFLIVSDIHCNVGMSRIIGRVAGARQVDAVLAAGDATMTGTPTEKYCVDSMTKAIPHGISKVWVKGNHDSAATVDEEKKAGVTVLEGKAVTVDGIRIIGDADPRRTIFGQGTKRVGKETVQSLSARMADTTCRAAKPIDLLLIHDPLAGAATTDKGCVPLQISGHWHRRVGPEQVGKSIRYVNSTTGGARANALTPGPLKMDAEMTLFRFDKSTGRALDYQLITVHPDRSVTIAPWKPVPGIAPGTVKKHDKVPEPVKSEGSGG</sequence>
<name>A0A7Z0IJF2_9MICO</name>
<comment type="caution">
    <text evidence="4">The sequence shown here is derived from an EMBL/GenBank/DDBJ whole genome shotgun (WGS) entry which is preliminary data.</text>
</comment>
<feature type="transmembrane region" description="Helical" evidence="2">
    <location>
        <begin position="183"/>
        <end position="201"/>
    </location>
</feature>
<dbReference type="Gene3D" id="3.60.21.10">
    <property type="match status" value="1"/>
</dbReference>
<dbReference type="AlphaFoldDB" id="A0A7Z0IJF2"/>
<dbReference type="Pfam" id="PF00149">
    <property type="entry name" value="Metallophos"/>
    <property type="match status" value="1"/>
</dbReference>
<dbReference type="InterPro" id="IPR004843">
    <property type="entry name" value="Calcineurin-like_PHP"/>
</dbReference>
<dbReference type="InterPro" id="IPR029052">
    <property type="entry name" value="Metallo-depent_PP-like"/>
</dbReference>
<evidence type="ECO:0000256" key="2">
    <source>
        <dbReference type="SAM" id="Phobius"/>
    </source>
</evidence>
<feature type="transmembrane region" description="Helical" evidence="2">
    <location>
        <begin position="21"/>
        <end position="43"/>
    </location>
</feature>
<evidence type="ECO:0000259" key="3">
    <source>
        <dbReference type="Pfam" id="PF00149"/>
    </source>
</evidence>
<gene>
    <name evidence="4" type="ORF">BJY26_003658</name>
</gene>
<keyword evidence="2" id="KW-1133">Transmembrane helix</keyword>
<dbReference type="PANTHER" id="PTHR31302">
    <property type="entry name" value="TRANSMEMBRANE PROTEIN WITH METALLOPHOSPHOESTERASE DOMAIN-RELATED"/>
    <property type="match status" value="1"/>
</dbReference>
<keyword evidence="5" id="KW-1185">Reference proteome</keyword>
<keyword evidence="2" id="KW-0812">Transmembrane</keyword>
<accession>A0A7Z0IJF2</accession>
<dbReference type="Proteomes" id="UP000539111">
    <property type="component" value="Unassembled WGS sequence"/>
</dbReference>
<dbReference type="PANTHER" id="PTHR31302:SF0">
    <property type="entry name" value="TRANSMEMBRANE PROTEIN WITH METALLOPHOSPHOESTERASE DOMAIN"/>
    <property type="match status" value="1"/>
</dbReference>
<feature type="region of interest" description="Disordered" evidence="1">
    <location>
        <begin position="541"/>
        <end position="563"/>
    </location>
</feature>
<evidence type="ECO:0000313" key="4">
    <source>
        <dbReference type="EMBL" id="NYI69352.1"/>
    </source>
</evidence>
<feature type="region of interest" description="Disordered" evidence="1">
    <location>
        <begin position="267"/>
        <end position="292"/>
    </location>
</feature>
<dbReference type="RefSeq" id="WP_179429593.1">
    <property type="nucleotide sequence ID" value="NZ_JACBZP010000001.1"/>
</dbReference>
<feature type="transmembrane region" description="Helical" evidence="2">
    <location>
        <begin position="146"/>
        <end position="163"/>
    </location>
</feature>